<feature type="region of interest" description="Disordered" evidence="1">
    <location>
        <begin position="24"/>
        <end position="132"/>
    </location>
</feature>
<sequence length="298" mass="31096">MRVSTTFGSILLGAGLCAARACAPHPRPTTTTSVSSEVGTTTTEGSTTNVIETTASGSTSQETLTVSESQASVESSATTTEVSTTISSFTTLATTTSGTSGLTSQETETSTTTDDATSTTLEATTTSAGPPVITNIVQNGGFEDSAIDPWEVTGATPNIQNSWCPEGSQCLQLPQAFDDNTAKICQRVEVEQGFEYTFKMLVYQNCIKSFGSNIVSCDSDVNTVDMSIDGVFDSGAIGVVGDGNFHEVSKTFSYVDPSIDSTDLCITITVNQGVYYNYLIDGVSLTQGKAVPIPAETD</sequence>
<name>A0A9P5A7X6_9HYPO</name>
<keyword evidence="2" id="KW-0732">Signal</keyword>
<protein>
    <recommendedName>
        <fullName evidence="5">CBM-cenC domain-containing protein</fullName>
    </recommendedName>
</protein>
<dbReference type="EMBL" id="PVQB02000812">
    <property type="protein sequence ID" value="KAF4333586.1"/>
    <property type="molecule type" value="Genomic_DNA"/>
</dbReference>
<feature type="compositionally biased region" description="Low complexity" evidence="1">
    <location>
        <begin position="24"/>
        <end position="54"/>
    </location>
</feature>
<evidence type="ECO:0000313" key="3">
    <source>
        <dbReference type="EMBL" id="KAF4333586.1"/>
    </source>
</evidence>
<feature type="chain" id="PRO_5040433484" description="CBM-cenC domain-containing protein" evidence="2">
    <location>
        <begin position="22"/>
        <end position="298"/>
    </location>
</feature>
<feature type="compositionally biased region" description="Low complexity" evidence="1">
    <location>
        <begin position="65"/>
        <end position="129"/>
    </location>
</feature>
<dbReference type="AlphaFoldDB" id="A0A9P5A7X6"/>
<feature type="compositionally biased region" description="Polar residues" evidence="1">
    <location>
        <begin position="55"/>
        <end position="64"/>
    </location>
</feature>
<dbReference type="OrthoDB" id="5105784at2759"/>
<dbReference type="Gene3D" id="2.60.120.260">
    <property type="entry name" value="Galactose-binding domain-like"/>
    <property type="match status" value="1"/>
</dbReference>
<evidence type="ECO:0000256" key="2">
    <source>
        <dbReference type="SAM" id="SignalP"/>
    </source>
</evidence>
<feature type="signal peptide" evidence="2">
    <location>
        <begin position="1"/>
        <end position="21"/>
    </location>
</feature>
<organism evidence="3 4">
    <name type="scientific">Fusarium beomiforme</name>
    <dbReference type="NCBI Taxonomy" id="44412"/>
    <lineage>
        <taxon>Eukaryota</taxon>
        <taxon>Fungi</taxon>
        <taxon>Dikarya</taxon>
        <taxon>Ascomycota</taxon>
        <taxon>Pezizomycotina</taxon>
        <taxon>Sordariomycetes</taxon>
        <taxon>Hypocreomycetidae</taxon>
        <taxon>Hypocreales</taxon>
        <taxon>Nectriaceae</taxon>
        <taxon>Fusarium</taxon>
        <taxon>Fusarium burgessii species complex</taxon>
    </lineage>
</organism>
<proteinExistence type="predicted"/>
<gene>
    <name evidence="3" type="ORF">FBEOM_12600</name>
</gene>
<dbReference type="Proteomes" id="UP000730481">
    <property type="component" value="Unassembled WGS sequence"/>
</dbReference>
<evidence type="ECO:0000313" key="4">
    <source>
        <dbReference type="Proteomes" id="UP000730481"/>
    </source>
</evidence>
<evidence type="ECO:0008006" key="5">
    <source>
        <dbReference type="Google" id="ProtNLM"/>
    </source>
</evidence>
<reference evidence="3" key="1">
    <citation type="journal article" date="2017" name="Mycologia">
        <title>Fusarium algeriense, sp. nov., a novel toxigenic crown rot pathogen of durum wheat from Algeria is nested in the Fusarium burgessii species complex.</title>
        <authorList>
            <person name="Laraba I."/>
            <person name="Keddad A."/>
            <person name="Boureghda H."/>
            <person name="Abdallah N."/>
            <person name="Vaughan M.M."/>
            <person name="Proctor R.H."/>
            <person name="Busman M."/>
            <person name="O'Donnell K."/>
        </authorList>
    </citation>
    <scope>NUCLEOTIDE SEQUENCE</scope>
    <source>
        <strain evidence="3">NRRL 25174</strain>
    </source>
</reference>
<accession>A0A9P5A7X6</accession>
<evidence type="ECO:0000256" key="1">
    <source>
        <dbReference type="SAM" id="MobiDB-lite"/>
    </source>
</evidence>
<keyword evidence="4" id="KW-1185">Reference proteome</keyword>
<reference evidence="3" key="2">
    <citation type="submission" date="2020-02" db="EMBL/GenBank/DDBJ databases">
        <title>Identification and distribution of gene clusters putatively required for synthesis of sphingolipid metabolism inhibitors in phylogenetically diverse species of the filamentous fungus Fusarium.</title>
        <authorList>
            <person name="Kim H.-S."/>
            <person name="Busman M."/>
            <person name="Brown D.W."/>
            <person name="Divon H."/>
            <person name="Uhlig S."/>
            <person name="Proctor R.H."/>
        </authorList>
    </citation>
    <scope>NUCLEOTIDE SEQUENCE</scope>
    <source>
        <strain evidence="3">NRRL 25174</strain>
    </source>
</reference>
<comment type="caution">
    <text evidence="3">The sequence shown here is derived from an EMBL/GenBank/DDBJ whole genome shotgun (WGS) entry which is preliminary data.</text>
</comment>